<accession>A0A6C0F9N3</accession>
<feature type="region of interest" description="Disordered" evidence="1">
    <location>
        <begin position="248"/>
        <end position="271"/>
    </location>
</feature>
<name>A0A6C0F9N3_9ZZZZ</name>
<reference evidence="2" key="1">
    <citation type="journal article" date="2020" name="Nature">
        <title>Giant virus diversity and host interactions through global metagenomics.</title>
        <authorList>
            <person name="Schulz F."/>
            <person name="Roux S."/>
            <person name="Paez-Espino D."/>
            <person name="Jungbluth S."/>
            <person name="Walsh D.A."/>
            <person name="Denef V.J."/>
            <person name="McMahon K.D."/>
            <person name="Konstantinidis K.T."/>
            <person name="Eloe-Fadrosh E.A."/>
            <person name="Kyrpides N.C."/>
            <person name="Woyke T."/>
        </authorList>
    </citation>
    <scope>NUCLEOTIDE SEQUENCE</scope>
    <source>
        <strain evidence="2">GVMAG-S-ERX556106-38</strain>
    </source>
</reference>
<proteinExistence type="predicted"/>
<evidence type="ECO:0000256" key="1">
    <source>
        <dbReference type="SAM" id="MobiDB-lite"/>
    </source>
</evidence>
<organism evidence="2">
    <name type="scientific">viral metagenome</name>
    <dbReference type="NCBI Taxonomy" id="1070528"/>
    <lineage>
        <taxon>unclassified sequences</taxon>
        <taxon>metagenomes</taxon>
        <taxon>organismal metagenomes</taxon>
    </lineage>
</organism>
<protein>
    <submittedName>
        <fullName evidence="2">Uncharacterized protein</fullName>
    </submittedName>
</protein>
<sequence>MKMTFRLFVILIAIILGIYFCITQGKDPEPEPNSETEGFESTKLSTDEKCPNLLIQKDGKIYLTNTKEKEVPGVNPIVFDNLEEYVEFMKWHRSQGLKCPVLFLQKTHDTQGKITYKVRPDIIDPQGGLPPKADNPTPAPGSPQNAGKQVNMDLDGVNDVPFFKTGGGEITGHVALNTGPQEIKLVDAGRNDLPYNENSMPSFDDSNYYQGTITPMDKQLADQRKLEKSPSAMDSNWGGIKYTNSLISSGAYDGRRRSRPGFRPDAQDLED</sequence>
<dbReference type="EMBL" id="MN738832">
    <property type="protein sequence ID" value="QHT38557.1"/>
    <property type="molecule type" value="Genomic_DNA"/>
</dbReference>
<feature type="region of interest" description="Disordered" evidence="1">
    <location>
        <begin position="121"/>
        <end position="153"/>
    </location>
</feature>
<dbReference type="AlphaFoldDB" id="A0A6C0F9N3"/>
<evidence type="ECO:0000313" key="2">
    <source>
        <dbReference type="EMBL" id="QHT38557.1"/>
    </source>
</evidence>